<dbReference type="PANTHER" id="PTHR19375">
    <property type="entry name" value="HEAT SHOCK PROTEIN 70KDA"/>
    <property type="match status" value="1"/>
</dbReference>
<comment type="caution">
    <text evidence="4">The sequence shown here is derived from an EMBL/GenBank/DDBJ whole genome shotgun (WGS) entry which is preliminary data.</text>
</comment>
<dbReference type="OrthoDB" id="3257966at2759"/>
<dbReference type="AlphaFoldDB" id="V2XV21"/>
<keyword evidence="3" id="KW-0067">ATP-binding</keyword>
<dbReference type="Gene3D" id="3.90.640.10">
    <property type="entry name" value="Actin, Chain A, domain 4"/>
    <property type="match status" value="1"/>
</dbReference>
<dbReference type="SUPFAM" id="SSF53067">
    <property type="entry name" value="Actin-like ATPase domain"/>
    <property type="match status" value="2"/>
</dbReference>
<dbReference type="Pfam" id="PF00012">
    <property type="entry name" value="HSP70"/>
    <property type="match status" value="1"/>
</dbReference>
<evidence type="ECO:0000313" key="4">
    <source>
        <dbReference type="EMBL" id="ESK83234.1"/>
    </source>
</evidence>
<evidence type="ECO:0000313" key="5">
    <source>
        <dbReference type="Proteomes" id="UP000017559"/>
    </source>
</evidence>
<dbReference type="HOGENOM" id="CLU_1652610_0_0_1"/>
<dbReference type="Proteomes" id="UP000017559">
    <property type="component" value="Unassembled WGS sequence"/>
</dbReference>
<dbReference type="EMBL" id="AWSO01001610">
    <property type="protein sequence ID" value="ESK83234.1"/>
    <property type="molecule type" value="Genomic_DNA"/>
</dbReference>
<dbReference type="FunFam" id="3.30.420.40:FF:000028">
    <property type="entry name" value="heat shock 70 kDa protein-like"/>
    <property type="match status" value="1"/>
</dbReference>
<protein>
    <submittedName>
        <fullName evidence="4">Heat shock protein hss1</fullName>
    </submittedName>
</protein>
<organism evidence="4 5">
    <name type="scientific">Moniliophthora roreri (strain MCA 2997)</name>
    <name type="common">Cocoa frosty pod rot fungus</name>
    <name type="synonym">Crinipellis roreri</name>
    <dbReference type="NCBI Taxonomy" id="1381753"/>
    <lineage>
        <taxon>Eukaryota</taxon>
        <taxon>Fungi</taxon>
        <taxon>Dikarya</taxon>
        <taxon>Basidiomycota</taxon>
        <taxon>Agaricomycotina</taxon>
        <taxon>Agaricomycetes</taxon>
        <taxon>Agaricomycetidae</taxon>
        <taxon>Agaricales</taxon>
        <taxon>Marasmiineae</taxon>
        <taxon>Marasmiaceae</taxon>
        <taxon>Moniliophthora</taxon>
    </lineage>
</organism>
<comment type="similarity">
    <text evidence="1">Belongs to the heat shock protein 70 family.</text>
</comment>
<evidence type="ECO:0000256" key="2">
    <source>
        <dbReference type="ARBA" id="ARBA00022741"/>
    </source>
</evidence>
<evidence type="ECO:0000256" key="1">
    <source>
        <dbReference type="ARBA" id="ARBA00007381"/>
    </source>
</evidence>
<keyword evidence="4" id="KW-0346">Stress response</keyword>
<keyword evidence="2" id="KW-0547">Nucleotide-binding</keyword>
<dbReference type="Gene3D" id="3.30.420.40">
    <property type="match status" value="2"/>
</dbReference>
<dbReference type="InterPro" id="IPR013126">
    <property type="entry name" value="Hsp_70_fam"/>
</dbReference>
<dbReference type="KEGG" id="mrr:Moror_3272"/>
<dbReference type="GO" id="GO:0005524">
    <property type="term" value="F:ATP binding"/>
    <property type="evidence" value="ECO:0007669"/>
    <property type="project" value="UniProtKB-KW"/>
</dbReference>
<name>V2XV21_MONRO</name>
<reference evidence="4 5" key="1">
    <citation type="journal article" date="2014" name="BMC Genomics">
        <title>Genome and secretome analysis of the hemibiotrophic fungal pathogen, Moniliophthora roreri, which causes frosty pod rot disease of cacao: mechanisms of the biotrophic and necrotrophic phases.</title>
        <authorList>
            <person name="Meinhardt L.W."/>
            <person name="Costa G.G.L."/>
            <person name="Thomazella D.P.T."/>
            <person name="Teixeira P.J.P.L."/>
            <person name="Carazzolle M.F."/>
            <person name="Schuster S.C."/>
            <person name="Carlson J.E."/>
            <person name="Guiltinan M.J."/>
            <person name="Mieczkowski P."/>
            <person name="Farmer A."/>
            <person name="Ramaraj T."/>
            <person name="Crozier J."/>
            <person name="Davis R.E."/>
            <person name="Shao J."/>
            <person name="Melnick R.L."/>
            <person name="Pereira G.A.G."/>
            <person name="Bailey B.A."/>
        </authorList>
    </citation>
    <scope>NUCLEOTIDE SEQUENCE [LARGE SCALE GENOMIC DNA]</scope>
    <source>
        <strain evidence="4 5">MCA 2997</strain>
    </source>
</reference>
<sequence length="160" mass="18217">MKVEYYGEKKEFVSTVNDFILMYTHVLIKHVTRDARTIAGLNVLHIINEPTTAAIAYSLDKKVQESIFEVKATAGDTHLGGKDFNDCLVNHFVQEFKHKNKENLYMNPHAHHHHCTGCKHAKFTPSTAWTPIKTNPALEGINLYASLTCARFKELCQDLF</sequence>
<keyword evidence="5" id="KW-1185">Reference proteome</keyword>
<dbReference type="GO" id="GO:0140662">
    <property type="term" value="F:ATP-dependent protein folding chaperone"/>
    <property type="evidence" value="ECO:0007669"/>
    <property type="project" value="InterPro"/>
</dbReference>
<accession>V2XV21</accession>
<dbReference type="InterPro" id="IPR043129">
    <property type="entry name" value="ATPase_NBD"/>
</dbReference>
<evidence type="ECO:0000256" key="3">
    <source>
        <dbReference type="ARBA" id="ARBA00022840"/>
    </source>
</evidence>
<dbReference type="STRING" id="1381753.V2XV21"/>
<proteinExistence type="inferred from homology"/>
<gene>
    <name evidence="4" type="ORF">Moror_3272</name>
</gene>